<evidence type="ECO:0000256" key="2">
    <source>
        <dbReference type="ARBA" id="ARBA00023002"/>
    </source>
</evidence>
<reference evidence="3" key="1">
    <citation type="submission" date="2021-03" db="EMBL/GenBank/DDBJ databases">
        <authorList>
            <person name="Tagirdzhanova G."/>
        </authorList>
    </citation>
    <scope>NUCLEOTIDE SEQUENCE</scope>
</reference>
<keyword evidence="2" id="KW-0560">Oxidoreductase</keyword>
<dbReference type="AlphaFoldDB" id="A0A8H3G3J1"/>
<evidence type="ECO:0000256" key="1">
    <source>
        <dbReference type="ARBA" id="ARBA00006484"/>
    </source>
</evidence>
<protein>
    <recommendedName>
        <fullName evidence="5">NAD(P)-binding protein</fullName>
    </recommendedName>
</protein>
<organism evidence="3 4">
    <name type="scientific">Heterodermia speciosa</name>
    <dbReference type="NCBI Taxonomy" id="116794"/>
    <lineage>
        <taxon>Eukaryota</taxon>
        <taxon>Fungi</taxon>
        <taxon>Dikarya</taxon>
        <taxon>Ascomycota</taxon>
        <taxon>Pezizomycotina</taxon>
        <taxon>Lecanoromycetes</taxon>
        <taxon>OSLEUM clade</taxon>
        <taxon>Lecanoromycetidae</taxon>
        <taxon>Caliciales</taxon>
        <taxon>Physciaceae</taxon>
        <taxon>Heterodermia</taxon>
    </lineage>
</organism>
<proteinExistence type="inferred from homology"/>
<dbReference type="EMBL" id="CAJPDS010000101">
    <property type="protein sequence ID" value="CAF9937436.1"/>
    <property type="molecule type" value="Genomic_DNA"/>
</dbReference>
<dbReference type="InterPro" id="IPR036291">
    <property type="entry name" value="NAD(P)-bd_dom_sf"/>
</dbReference>
<dbReference type="Proteomes" id="UP000664521">
    <property type="component" value="Unassembled WGS sequence"/>
</dbReference>
<evidence type="ECO:0000313" key="3">
    <source>
        <dbReference type="EMBL" id="CAF9937436.1"/>
    </source>
</evidence>
<dbReference type="InterPro" id="IPR002347">
    <property type="entry name" value="SDR_fam"/>
</dbReference>
<gene>
    <name evidence="3" type="ORF">HETSPECPRED_000538</name>
</gene>
<dbReference type="PRINTS" id="PR00081">
    <property type="entry name" value="GDHRDH"/>
</dbReference>
<evidence type="ECO:0000313" key="4">
    <source>
        <dbReference type="Proteomes" id="UP000664521"/>
    </source>
</evidence>
<keyword evidence="4" id="KW-1185">Reference proteome</keyword>
<comment type="caution">
    <text evidence="3">The sequence shown here is derived from an EMBL/GenBank/DDBJ whole genome shotgun (WGS) entry which is preliminary data.</text>
</comment>
<dbReference type="Gene3D" id="3.40.50.720">
    <property type="entry name" value="NAD(P)-binding Rossmann-like Domain"/>
    <property type="match status" value="1"/>
</dbReference>
<dbReference type="CDD" id="cd05233">
    <property type="entry name" value="SDR_c"/>
    <property type="match status" value="1"/>
</dbReference>
<accession>A0A8H3G3J1</accession>
<comment type="similarity">
    <text evidence="1">Belongs to the short-chain dehydrogenases/reductases (SDR) family.</text>
</comment>
<evidence type="ECO:0008006" key="5">
    <source>
        <dbReference type="Google" id="ProtNLM"/>
    </source>
</evidence>
<dbReference type="PANTHER" id="PTHR43669">
    <property type="entry name" value="5-KETO-D-GLUCONATE 5-REDUCTASE"/>
    <property type="match status" value="1"/>
</dbReference>
<dbReference type="OrthoDB" id="1933717at2759"/>
<dbReference type="SUPFAM" id="SSF51735">
    <property type="entry name" value="NAD(P)-binding Rossmann-fold domains"/>
    <property type="match status" value="1"/>
</dbReference>
<name>A0A8H3G3J1_9LECA</name>
<sequence>MKDIMSGHPDKFTETQHQDVTPAIDPSKVALSPGFTVCVVGASRGIGASIAYAYAQAGASTVILAARSADALETVAAKCREIQPKVVVHCVTCDITSDESVAALARRVKDIGRRLDVVVVNSGFAGTVTLKVTDGDPANWKKALEVNTLGTYHAAHHLLPILLEFDGAKSFLVVSSAAVAITEGIIANPQYTISKLAQLRLVEMVAKQYASQGLLIVGIHPGAVMTEMSMGAPEEFKQCKEP</sequence>
<dbReference type="PANTHER" id="PTHR43669:SF3">
    <property type="entry name" value="ALCOHOL DEHYDROGENASE, PUTATIVE (AFU_ORTHOLOGUE AFUA_3G03445)-RELATED"/>
    <property type="match status" value="1"/>
</dbReference>
<dbReference type="GO" id="GO:0016491">
    <property type="term" value="F:oxidoreductase activity"/>
    <property type="evidence" value="ECO:0007669"/>
    <property type="project" value="UniProtKB-KW"/>
</dbReference>
<dbReference type="Pfam" id="PF00106">
    <property type="entry name" value="adh_short"/>
    <property type="match status" value="1"/>
</dbReference>